<organism evidence="1 2">
    <name type="scientific">Corynebacterium propinquum</name>
    <dbReference type="NCBI Taxonomy" id="43769"/>
    <lineage>
        <taxon>Bacteria</taxon>
        <taxon>Bacillati</taxon>
        <taxon>Actinomycetota</taxon>
        <taxon>Actinomycetes</taxon>
        <taxon>Mycobacteriales</taxon>
        <taxon>Corynebacteriaceae</taxon>
        <taxon>Corynebacterium</taxon>
    </lineage>
</organism>
<dbReference type="Gene3D" id="3.30.1120.70">
    <property type="match status" value="1"/>
</dbReference>
<dbReference type="AlphaFoldDB" id="A0AAP4FB28"/>
<dbReference type="EMBL" id="JASNVP010000005">
    <property type="protein sequence ID" value="MDK4326171.1"/>
    <property type="molecule type" value="Genomic_DNA"/>
</dbReference>
<name>A0AAP4FB28_9CORY</name>
<dbReference type="RefSeq" id="WP_284589710.1">
    <property type="nucleotide sequence ID" value="NZ_JASNVP010000005.1"/>
</dbReference>
<gene>
    <name evidence="1" type="ORF">QPX54_06540</name>
</gene>
<dbReference type="Gene3D" id="1.20.1270.210">
    <property type="match status" value="1"/>
</dbReference>
<protein>
    <submittedName>
        <fullName evidence="1">Phage portal protein</fullName>
    </submittedName>
</protein>
<dbReference type="InterPro" id="IPR006944">
    <property type="entry name" value="Phage/GTA_portal"/>
</dbReference>
<comment type="caution">
    <text evidence="1">The sequence shown here is derived from an EMBL/GenBank/DDBJ whole genome shotgun (WGS) entry which is preliminary data.</text>
</comment>
<dbReference type="Proteomes" id="UP001226160">
    <property type="component" value="Unassembled WGS sequence"/>
</dbReference>
<dbReference type="Gene3D" id="3.40.140.120">
    <property type="match status" value="1"/>
</dbReference>
<accession>A0AAP4FB28</accession>
<dbReference type="Pfam" id="PF04860">
    <property type="entry name" value="Phage_portal"/>
    <property type="match status" value="1"/>
</dbReference>
<proteinExistence type="predicted"/>
<sequence>MSFTSRILDIFSAPLQIASPYSTGNHLAHIDVPNAFRNDLGLPKRIERSQAMAVPALARARGLIATTIARLPLVSIDDEGNDKGNTPNFITSTSGTISPFHRMLWTIDDLFFYGWSLWSAKRNTREEIISVDRVPYQRWQVDRDGYVVIDEARVKESEIILIPGIADGILTDGASTLDQAIRLHRAAARAAENPSAQVELHQTNEAPITDEEREKLIAGWMKARRGENGGVAFTSSGIEVKEHGATSEHLLIEGRNAIAVDLARLSGLPATMLDATLSGSSLSYQNTAARMAELVTFGLAPFMAAVAARLSQDDVTDAGITLRFDLDSTFSDLTSLFDSKELEPNTDPEPMMKDRNNA</sequence>
<reference evidence="1" key="1">
    <citation type="submission" date="2023-05" db="EMBL/GenBank/DDBJ databases">
        <title>Metabolic capabilities are highly conserved among human nasal-associated Corynebacterium species in pangenomic analyses.</title>
        <authorList>
            <person name="Tran T.H."/>
            <person name="Roberts A.Q."/>
            <person name="Escapa I.F."/>
            <person name="Gao W."/>
            <person name="Conlan S."/>
            <person name="Kong H."/>
            <person name="Segre J.A."/>
            <person name="Kelly M.S."/>
            <person name="Lemon K.P."/>
        </authorList>
    </citation>
    <scope>NUCLEOTIDE SEQUENCE</scope>
    <source>
        <strain evidence="1">KPL2654</strain>
    </source>
</reference>
<evidence type="ECO:0000313" key="2">
    <source>
        <dbReference type="Proteomes" id="UP001226160"/>
    </source>
</evidence>
<evidence type="ECO:0000313" key="1">
    <source>
        <dbReference type="EMBL" id="MDK4326171.1"/>
    </source>
</evidence>